<dbReference type="Proteomes" id="UP001183410">
    <property type="component" value="Unassembled WGS sequence"/>
</dbReference>
<protein>
    <submittedName>
        <fullName evidence="3">Tyrosine-protein phosphatase</fullName>
        <ecNumber evidence="3">3.1.3.48</ecNumber>
    </submittedName>
</protein>
<keyword evidence="4" id="KW-1185">Reference proteome</keyword>
<feature type="domain" description="Tyrosine specific protein phosphatases" evidence="2">
    <location>
        <begin position="124"/>
        <end position="176"/>
    </location>
</feature>
<dbReference type="Pfam" id="PF13350">
    <property type="entry name" value="Y_phosphatase3"/>
    <property type="match status" value="1"/>
</dbReference>
<dbReference type="InterPro" id="IPR000387">
    <property type="entry name" value="Tyr_Pase_dom"/>
</dbReference>
<accession>A0ABU2JVW5</accession>
<dbReference type="EC" id="3.1.3.48" evidence="3"/>
<evidence type="ECO:0000259" key="2">
    <source>
        <dbReference type="PROSITE" id="PS50056"/>
    </source>
</evidence>
<organism evidence="3 4">
    <name type="scientific">Streptomyces chisholmiae</name>
    <dbReference type="NCBI Taxonomy" id="3075540"/>
    <lineage>
        <taxon>Bacteria</taxon>
        <taxon>Bacillati</taxon>
        <taxon>Actinomycetota</taxon>
        <taxon>Actinomycetes</taxon>
        <taxon>Kitasatosporales</taxon>
        <taxon>Streptomycetaceae</taxon>
        <taxon>Streptomyces</taxon>
    </lineage>
</organism>
<dbReference type="SUPFAM" id="SSF52799">
    <property type="entry name" value="(Phosphotyrosine protein) phosphatases II"/>
    <property type="match status" value="1"/>
</dbReference>
<dbReference type="Gene3D" id="3.90.190.10">
    <property type="entry name" value="Protein tyrosine phosphatase superfamily"/>
    <property type="match status" value="1"/>
</dbReference>
<evidence type="ECO:0000313" key="4">
    <source>
        <dbReference type="Proteomes" id="UP001183410"/>
    </source>
</evidence>
<dbReference type="PROSITE" id="PS50056">
    <property type="entry name" value="TYR_PHOSPHATASE_2"/>
    <property type="match status" value="1"/>
</dbReference>
<sequence>MTEVPTEPTLTAVRNFRDVGGLPTADGRRLRPARLYRSGHLAHATAEDRAFLDSLGLRAVFDFRNTADLALDGHDVALAGARNINIPLSDPADGAAFWELVRRGEIPRLRAELAGARGGERMAASYRQMVRTRTAEHGRVLRALATGDTPALLHCAAGKDRAGLTVAVVLLALGVSRATITEDYLKSNAPHRRYRWTREPAEPAGPAAEGAAGLDPEIATLLSPMFEARAEYLAAAYTTIDDEWGGTDAYLTRGLGLDTDTRERLRTALLTED</sequence>
<dbReference type="InterPro" id="IPR029021">
    <property type="entry name" value="Prot-tyrosine_phosphatase-like"/>
</dbReference>
<dbReference type="GO" id="GO:0004725">
    <property type="term" value="F:protein tyrosine phosphatase activity"/>
    <property type="evidence" value="ECO:0007669"/>
    <property type="project" value="UniProtKB-EC"/>
</dbReference>
<dbReference type="RefSeq" id="WP_311668465.1">
    <property type="nucleotide sequence ID" value="NZ_JAVREO010000011.1"/>
</dbReference>
<dbReference type="InterPro" id="IPR026893">
    <property type="entry name" value="Tyr/Ser_Pase_IphP-type"/>
</dbReference>
<comment type="similarity">
    <text evidence="1">Belongs to the protein-tyrosine phosphatase family.</text>
</comment>
<name>A0ABU2JVW5_9ACTN</name>
<comment type="caution">
    <text evidence="3">The sequence shown here is derived from an EMBL/GenBank/DDBJ whole genome shotgun (WGS) entry which is preliminary data.</text>
</comment>
<evidence type="ECO:0000313" key="3">
    <source>
        <dbReference type="EMBL" id="MDT0268373.1"/>
    </source>
</evidence>
<reference evidence="4" key="1">
    <citation type="submission" date="2023-07" db="EMBL/GenBank/DDBJ databases">
        <title>30 novel species of actinomycetes from the DSMZ collection.</title>
        <authorList>
            <person name="Nouioui I."/>
        </authorList>
    </citation>
    <scope>NUCLEOTIDE SEQUENCE [LARGE SCALE GENOMIC DNA]</scope>
    <source>
        <strain evidence="4">DSM 44915</strain>
    </source>
</reference>
<keyword evidence="3" id="KW-0378">Hydrolase</keyword>
<proteinExistence type="inferred from homology"/>
<gene>
    <name evidence="3" type="ORF">RM844_18990</name>
</gene>
<dbReference type="EMBL" id="JAVREO010000011">
    <property type="protein sequence ID" value="MDT0268373.1"/>
    <property type="molecule type" value="Genomic_DNA"/>
</dbReference>
<dbReference type="PANTHER" id="PTHR31126:SF1">
    <property type="entry name" value="TYROSINE SPECIFIC PROTEIN PHOSPHATASES DOMAIN-CONTAINING PROTEIN"/>
    <property type="match status" value="1"/>
</dbReference>
<evidence type="ECO:0000256" key="1">
    <source>
        <dbReference type="ARBA" id="ARBA00009580"/>
    </source>
</evidence>
<dbReference type="PANTHER" id="PTHR31126">
    <property type="entry name" value="TYROSINE-PROTEIN PHOSPHATASE"/>
    <property type="match status" value="1"/>
</dbReference>